<organism evidence="2 3">
    <name type="scientific">Arcticibacter svalbardensis MN12-7</name>
    <dbReference type="NCBI Taxonomy" id="1150600"/>
    <lineage>
        <taxon>Bacteria</taxon>
        <taxon>Pseudomonadati</taxon>
        <taxon>Bacteroidota</taxon>
        <taxon>Sphingobacteriia</taxon>
        <taxon>Sphingobacteriales</taxon>
        <taxon>Sphingobacteriaceae</taxon>
        <taxon>Arcticibacter</taxon>
    </lineage>
</organism>
<name>R9GWI0_9SPHI</name>
<dbReference type="PATRIC" id="fig|1150600.3.peg.737"/>
<dbReference type="eggNOG" id="COG1373">
    <property type="taxonomic scope" value="Bacteria"/>
</dbReference>
<gene>
    <name evidence="2" type="ORF">ADIARSV_0750</name>
</gene>
<protein>
    <recommendedName>
        <fullName evidence="1">AAA+ ATPase domain-containing protein</fullName>
    </recommendedName>
</protein>
<reference evidence="2 3" key="1">
    <citation type="journal article" date="2013" name="Genome Announc.">
        <title>Draft Genome Sequence of Arcticibacter svalbardensis Strain MN12-7T, a Member of the Family Sphingobacteriaceae Isolated from an Arctic Soil Sample.</title>
        <authorList>
            <person name="Shivaji S."/>
            <person name="Ara S."/>
            <person name="Prasad S."/>
            <person name="Manasa B.P."/>
            <person name="Begum Z."/>
            <person name="Singh A."/>
            <person name="Kumar Pinnaka A."/>
        </authorList>
    </citation>
    <scope>NUCLEOTIDE SEQUENCE [LARGE SCALE GENOMIC DNA]</scope>
    <source>
        <strain evidence="2 3">MN12-7</strain>
    </source>
</reference>
<dbReference type="PANTHER" id="PTHR43566">
    <property type="entry name" value="CONSERVED PROTEIN"/>
    <property type="match status" value="1"/>
</dbReference>
<dbReference type="STRING" id="1150600.ADIARSV_0750"/>
<dbReference type="InterPro" id="IPR041682">
    <property type="entry name" value="AAA_14"/>
</dbReference>
<dbReference type="SMART" id="SM00382">
    <property type="entry name" value="AAA"/>
    <property type="match status" value="1"/>
</dbReference>
<dbReference type="Proteomes" id="UP000014174">
    <property type="component" value="Unassembled WGS sequence"/>
</dbReference>
<dbReference type="OrthoDB" id="9778168at2"/>
<dbReference type="Pfam" id="PF13173">
    <property type="entry name" value="AAA_14"/>
    <property type="match status" value="1"/>
</dbReference>
<dbReference type="RefSeq" id="WP_016193996.1">
    <property type="nucleotide sequence ID" value="NZ_AQPN01000024.1"/>
</dbReference>
<dbReference type="EMBL" id="AQPN01000024">
    <property type="protein sequence ID" value="EOR96106.1"/>
    <property type="molecule type" value="Genomic_DNA"/>
</dbReference>
<dbReference type="AlphaFoldDB" id="R9GWI0"/>
<feature type="domain" description="AAA+ ATPase" evidence="1">
    <location>
        <begin position="16"/>
        <end position="135"/>
    </location>
</feature>
<comment type="caution">
    <text evidence="2">The sequence shown here is derived from an EMBL/GenBank/DDBJ whole genome shotgun (WGS) entry which is preliminary data.</text>
</comment>
<proteinExistence type="predicted"/>
<dbReference type="InterPro" id="IPR025420">
    <property type="entry name" value="DUF4143"/>
</dbReference>
<keyword evidence="3" id="KW-1185">Reference proteome</keyword>
<evidence type="ECO:0000259" key="1">
    <source>
        <dbReference type="SMART" id="SM00382"/>
    </source>
</evidence>
<sequence length="393" mass="45063">MLERILKQNLLNGIENVPVVALLGPRQVGKTTLALQVAEQVLNKKSVYLDLELDTDLNKLDDPESYLRRFENQLLIIDEVQRKPDLFRILRGLIDIRKRSGENAGQFLLLGSASRDLIQQSSETLAGRIRYLELTPFSVLEVLKTDRLGFNPEKLWFRGGFPNSYLATSDDESWEWRNDFISTYVERDIPLMGPQIPASRMKRFWTMLAHYHGQQIIYSELGKSLEVTHPTIKSYLDILTDFYMVRQIQPWSGNTKKRLVKSPKIYLRDSGILHKLLNISSFEVLLGHPVLGASWEGFVIENIIVQLSSKWQYSYYRTTAQTEIDLVLEGPDNQVWAIEVKRSSSPKISKGFYTACDDIKATSKFVIYSGSERYPMSGQIEAIGLTEFLEMLG</sequence>
<dbReference type="Pfam" id="PF13635">
    <property type="entry name" value="DUF4143"/>
    <property type="match status" value="1"/>
</dbReference>
<evidence type="ECO:0000313" key="3">
    <source>
        <dbReference type="Proteomes" id="UP000014174"/>
    </source>
</evidence>
<dbReference type="Gene3D" id="3.40.50.300">
    <property type="entry name" value="P-loop containing nucleotide triphosphate hydrolases"/>
    <property type="match status" value="1"/>
</dbReference>
<dbReference type="PANTHER" id="PTHR43566:SF2">
    <property type="entry name" value="DUF4143 DOMAIN-CONTAINING PROTEIN"/>
    <property type="match status" value="1"/>
</dbReference>
<dbReference type="CDD" id="cd00009">
    <property type="entry name" value="AAA"/>
    <property type="match status" value="1"/>
</dbReference>
<dbReference type="InterPro" id="IPR003593">
    <property type="entry name" value="AAA+_ATPase"/>
</dbReference>
<evidence type="ECO:0000313" key="2">
    <source>
        <dbReference type="EMBL" id="EOR96106.1"/>
    </source>
</evidence>
<dbReference type="SUPFAM" id="SSF52540">
    <property type="entry name" value="P-loop containing nucleoside triphosphate hydrolases"/>
    <property type="match status" value="1"/>
</dbReference>
<accession>R9GWI0</accession>
<dbReference type="InterPro" id="IPR027417">
    <property type="entry name" value="P-loop_NTPase"/>
</dbReference>